<dbReference type="EMBL" id="AE017180">
    <property type="protein sequence ID" value="AAR33607.2"/>
    <property type="molecule type" value="Genomic_DNA"/>
</dbReference>
<dbReference type="SFLD" id="SFLDG01123">
    <property type="entry name" value="methyltransferase_(Class_B)"/>
    <property type="match status" value="1"/>
</dbReference>
<dbReference type="GO" id="GO:0046872">
    <property type="term" value="F:metal ion binding"/>
    <property type="evidence" value="ECO:0007669"/>
    <property type="project" value="UniProtKB-KW"/>
</dbReference>
<dbReference type="CDD" id="cd02068">
    <property type="entry name" value="radical_SAM_B12_BD"/>
    <property type="match status" value="1"/>
</dbReference>
<dbReference type="OrthoDB" id="9762608at2"/>
<dbReference type="Pfam" id="PF02310">
    <property type="entry name" value="B12-binding"/>
    <property type="match status" value="1"/>
</dbReference>
<dbReference type="PANTHER" id="PTHR43409:SF16">
    <property type="entry name" value="SLR0320 PROTEIN"/>
    <property type="match status" value="1"/>
</dbReference>
<keyword evidence="2" id="KW-0949">S-adenosyl-L-methionine</keyword>
<dbReference type="RefSeq" id="WP_010940946.1">
    <property type="nucleotide sequence ID" value="NC_002939.5"/>
</dbReference>
<keyword evidence="9" id="KW-1185">Reference proteome</keyword>
<dbReference type="SMART" id="SM00729">
    <property type="entry name" value="Elp3"/>
    <property type="match status" value="1"/>
</dbReference>
<protein>
    <submittedName>
        <fullName evidence="8">Radical SAM domain iron-sulfur cluster-binding oxidoreductase with cobalamin-binding-like domain</fullName>
    </submittedName>
</protein>
<dbReference type="SFLD" id="SFLDG01082">
    <property type="entry name" value="B12-binding_domain_containing"/>
    <property type="match status" value="1"/>
</dbReference>
<name>Q74GH3_GEOSL</name>
<gene>
    <name evidence="8" type="ordered locus">GSU0273</name>
</gene>
<dbReference type="AlphaFoldDB" id="Q74GH3"/>
<reference evidence="8 9" key="1">
    <citation type="journal article" date="2003" name="Science">
        <title>Genome of Geobacter sulfurreducens: metal reduction in subsurface environments.</title>
        <authorList>
            <person name="Methe B.A."/>
            <person name="Nelson K.E."/>
            <person name="Eisen J.A."/>
            <person name="Paulsen I.T."/>
            <person name="Nelson W."/>
            <person name="Heidelberg J.F."/>
            <person name="Wu D."/>
            <person name="Wu M."/>
            <person name="Ward N."/>
            <person name="Beanan M.J."/>
            <person name="Dodson R.J."/>
            <person name="Madupu R."/>
            <person name="Brinkac L.M."/>
            <person name="Daugherty S.C."/>
            <person name="DeBoy R.T."/>
            <person name="Durkin A.S."/>
            <person name="Gwinn M."/>
            <person name="Kolonay J.F."/>
            <person name="Sullivan S.A."/>
            <person name="Haft D.H."/>
            <person name="Selengut J."/>
            <person name="Davidsen T.M."/>
            <person name="Zafar N."/>
            <person name="White O."/>
            <person name="Tran B."/>
            <person name="Romero C."/>
            <person name="Forberger H.A."/>
            <person name="Weidman J."/>
            <person name="Khouri H."/>
            <person name="Feldblyum T.V."/>
            <person name="Utterback T.R."/>
            <person name="Van Aken S.E."/>
            <person name="Lovley D.R."/>
            <person name="Fraser C.M."/>
        </authorList>
    </citation>
    <scope>NUCLEOTIDE SEQUENCE [LARGE SCALE GENOMIC DNA]</scope>
    <source>
        <strain evidence="9">ATCC 51573 / DSM 12127 / PCA</strain>
    </source>
</reference>
<dbReference type="InterPro" id="IPR023404">
    <property type="entry name" value="rSAM_horseshoe"/>
</dbReference>
<evidence type="ECO:0000256" key="3">
    <source>
        <dbReference type="ARBA" id="ARBA00022723"/>
    </source>
</evidence>
<dbReference type="GO" id="GO:0003824">
    <property type="term" value="F:catalytic activity"/>
    <property type="evidence" value="ECO:0007669"/>
    <property type="project" value="InterPro"/>
</dbReference>
<feature type="domain" description="Radical SAM core" evidence="7">
    <location>
        <begin position="178"/>
        <end position="389"/>
    </location>
</feature>
<proteinExistence type="predicted"/>
<evidence type="ECO:0000259" key="7">
    <source>
        <dbReference type="PROSITE" id="PS51918"/>
    </source>
</evidence>
<evidence type="ECO:0000259" key="6">
    <source>
        <dbReference type="PROSITE" id="PS51332"/>
    </source>
</evidence>
<evidence type="ECO:0000313" key="8">
    <source>
        <dbReference type="EMBL" id="AAR33607.2"/>
    </source>
</evidence>
<dbReference type="STRING" id="243231.GSU0273"/>
<dbReference type="PROSITE" id="PS51918">
    <property type="entry name" value="RADICAL_SAM"/>
    <property type="match status" value="1"/>
</dbReference>
<evidence type="ECO:0000313" key="9">
    <source>
        <dbReference type="Proteomes" id="UP000000577"/>
    </source>
</evidence>
<dbReference type="PATRIC" id="fig|243231.5.peg.272"/>
<reference evidence="8 9" key="2">
    <citation type="journal article" date="2012" name="BMC Genomics">
        <title>Comparative genomic analysis of Geobacter sulfurreducens KN400, a strain with enhanced capacity for extracellular electron transfer and electricity production.</title>
        <authorList>
            <person name="Butler J.E."/>
            <person name="Young N.D."/>
            <person name="Aklujkar M."/>
            <person name="Lovley D.R."/>
        </authorList>
    </citation>
    <scope>NUCLEOTIDE SEQUENCE [LARGE SCALE GENOMIC DNA]</scope>
    <source>
        <strain evidence="9">ATCC 51573 / DSM 12127 / PCA</strain>
    </source>
</reference>
<evidence type="ECO:0000256" key="5">
    <source>
        <dbReference type="ARBA" id="ARBA00023014"/>
    </source>
</evidence>
<dbReference type="InterPro" id="IPR006158">
    <property type="entry name" value="Cobalamin-bd"/>
</dbReference>
<accession>Q74GH3</accession>
<dbReference type="InterPro" id="IPR006638">
    <property type="entry name" value="Elp3/MiaA/NifB-like_rSAM"/>
</dbReference>
<dbReference type="eggNOG" id="COG1032">
    <property type="taxonomic scope" value="Bacteria"/>
</dbReference>
<dbReference type="InterPro" id="IPR007197">
    <property type="entry name" value="rSAM"/>
</dbReference>
<feature type="domain" description="B12-binding" evidence="6">
    <location>
        <begin position="1"/>
        <end position="140"/>
    </location>
</feature>
<dbReference type="SFLD" id="SFLDS00029">
    <property type="entry name" value="Radical_SAM"/>
    <property type="match status" value="1"/>
</dbReference>
<dbReference type="Proteomes" id="UP000000577">
    <property type="component" value="Chromosome"/>
</dbReference>
<dbReference type="Gene3D" id="3.80.30.20">
    <property type="entry name" value="tm_1862 like domain"/>
    <property type="match status" value="1"/>
</dbReference>
<dbReference type="GO" id="GO:0031419">
    <property type="term" value="F:cobalamin binding"/>
    <property type="evidence" value="ECO:0007669"/>
    <property type="project" value="InterPro"/>
</dbReference>
<dbReference type="Pfam" id="PF04055">
    <property type="entry name" value="Radical_SAM"/>
    <property type="match status" value="1"/>
</dbReference>
<evidence type="ECO:0000256" key="1">
    <source>
        <dbReference type="ARBA" id="ARBA00001966"/>
    </source>
</evidence>
<comment type="cofactor">
    <cofactor evidence="1">
        <name>[4Fe-4S] cluster</name>
        <dbReference type="ChEBI" id="CHEBI:49883"/>
    </cofactor>
</comment>
<dbReference type="GO" id="GO:0051539">
    <property type="term" value="F:4 iron, 4 sulfur cluster binding"/>
    <property type="evidence" value="ECO:0007669"/>
    <property type="project" value="UniProtKB-KW"/>
</dbReference>
<dbReference type="PANTHER" id="PTHR43409">
    <property type="entry name" value="ANAEROBIC MAGNESIUM-PROTOPORPHYRIN IX MONOMETHYL ESTER CYCLASE-RELATED"/>
    <property type="match status" value="1"/>
</dbReference>
<dbReference type="PROSITE" id="PS51332">
    <property type="entry name" value="B12_BINDING"/>
    <property type="match status" value="1"/>
</dbReference>
<sequence>MKVVLVAIHPYPSPQAVPLANACLAAYLATDEELSARVRAVLCDFFTGTAVGTCVDDILANAPDAVGFSVYLWNRDDARAVADELRRRAPGLTLFAGGPEATADPAGLLTGSSFDFLIQGEGEIPFLDVMGRLEIGEPGRGAVGTAWLDNDTLKHTPARPIRLIDTAPSPLLTGIIDPSGYPGILWQLARGCDFSCEYCFDDKGERGVRRYSLERIDAELDVIVRSGVPQVFVLDSTFNQDRERAKKVLKMIRARARHVHFHFEVRSEFIDREMAKLFAGITCSLQIGLQSADPKILRRIRRHLDPDDFRERIGLLNESGAIFGFDLIYGLPGDSLAAFRRSLDFALELYPNHLDIFPLAILPGTILANRASSEGLEHLTAPPYTLTGSPTFTPSDLERAARLAEACDIFYTRGKAVAWFNSVASALRLSPAALLDEFAAWLDDTRQKGERGTDLGDQDIWLMQREFLDRIFRRRKRAALLPLALDLVDYHYYFAAALVAPPPPLPTDRELSGRDLLGAVFSLAPTARLAHFSYEIVDILEAGEVDLAAFRDCFAPSGSWAVIYPRGGDVYTEPLLESYAKFLQGLDGTGQAGAAASRAGLTRAEAREFLDFAAAEGIVVLATQAQ</sequence>
<dbReference type="InterPro" id="IPR058240">
    <property type="entry name" value="rSAM_sf"/>
</dbReference>
<dbReference type="InterPro" id="IPR034466">
    <property type="entry name" value="Methyltransferase_Class_B"/>
</dbReference>
<dbReference type="SUPFAM" id="SSF102114">
    <property type="entry name" value="Radical SAM enzymes"/>
    <property type="match status" value="1"/>
</dbReference>
<dbReference type="SMR" id="Q74GH3"/>
<evidence type="ECO:0000256" key="4">
    <source>
        <dbReference type="ARBA" id="ARBA00023004"/>
    </source>
</evidence>
<keyword evidence="5" id="KW-0411">Iron-sulfur</keyword>
<dbReference type="HOGENOM" id="CLU_030409_0_0_7"/>
<organism evidence="8 9">
    <name type="scientific">Geobacter sulfurreducens (strain ATCC 51573 / DSM 12127 / PCA)</name>
    <dbReference type="NCBI Taxonomy" id="243231"/>
    <lineage>
        <taxon>Bacteria</taxon>
        <taxon>Pseudomonadati</taxon>
        <taxon>Thermodesulfobacteriota</taxon>
        <taxon>Desulfuromonadia</taxon>
        <taxon>Geobacterales</taxon>
        <taxon>Geobacteraceae</taxon>
        <taxon>Geobacter</taxon>
    </lineage>
</organism>
<evidence type="ECO:0000256" key="2">
    <source>
        <dbReference type="ARBA" id="ARBA00022691"/>
    </source>
</evidence>
<dbReference type="InterPro" id="IPR051198">
    <property type="entry name" value="BchE-like"/>
</dbReference>
<dbReference type="EnsemblBacteria" id="AAR33607">
    <property type="protein sequence ID" value="AAR33607"/>
    <property type="gene ID" value="GSU0273"/>
</dbReference>
<keyword evidence="4" id="KW-0408">Iron</keyword>
<dbReference type="KEGG" id="gsu:GSU0273"/>
<dbReference type="Gene3D" id="3.40.50.280">
    <property type="entry name" value="Cobalamin-binding domain"/>
    <property type="match status" value="1"/>
</dbReference>
<keyword evidence="3" id="KW-0479">Metal-binding</keyword>
<dbReference type="InParanoid" id="Q74GH3"/>
<dbReference type="CDD" id="cd01335">
    <property type="entry name" value="Radical_SAM"/>
    <property type="match status" value="1"/>
</dbReference>